<protein>
    <submittedName>
        <fullName evidence="1">Uncharacterized protein</fullName>
    </submittedName>
</protein>
<accession>A0A0A9D2Z9</accession>
<reference evidence="1" key="2">
    <citation type="journal article" date="2015" name="Data Brief">
        <title>Shoot transcriptome of the giant reed, Arundo donax.</title>
        <authorList>
            <person name="Barrero R.A."/>
            <person name="Guerrero F.D."/>
            <person name="Moolhuijzen P."/>
            <person name="Goolsby J.A."/>
            <person name="Tidwell J."/>
            <person name="Bellgard S.E."/>
            <person name="Bellgard M.I."/>
        </authorList>
    </citation>
    <scope>NUCLEOTIDE SEQUENCE</scope>
    <source>
        <tissue evidence="1">Shoot tissue taken approximately 20 cm above the soil surface</tissue>
    </source>
</reference>
<name>A0A0A9D2Z9_ARUDO</name>
<sequence>MVYGSRVLLPQCLGLSFFVHNLWGHRHLSRRVFEESNGLQRPLRIRIPPLLLNVRGDRLGDPVVAPASGPYSPLPRLNCGINSKVSESLYGRI</sequence>
<proteinExistence type="predicted"/>
<organism evidence="1">
    <name type="scientific">Arundo donax</name>
    <name type="common">Giant reed</name>
    <name type="synonym">Donax arundinaceus</name>
    <dbReference type="NCBI Taxonomy" id="35708"/>
    <lineage>
        <taxon>Eukaryota</taxon>
        <taxon>Viridiplantae</taxon>
        <taxon>Streptophyta</taxon>
        <taxon>Embryophyta</taxon>
        <taxon>Tracheophyta</taxon>
        <taxon>Spermatophyta</taxon>
        <taxon>Magnoliopsida</taxon>
        <taxon>Liliopsida</taxon>
        <taxon>Poales</taxon>
        <taxon>Poaceae</taxon>
        <taxon>PACMAD clade</taxon>
        <taxon>Arundinoideae</taxon>
        <taxon>Arundineae</taxon>
        <taxon>Arundo</taxon>
    </lineage>
</organism>
<evidence type="ECO:0000313" key="1">
    <source>
        <dbReference type="EMBL" id="JAD82171.1"/>
    </source>
</evidence>
<dbReference type="EMBL" id="GBRH01215724">
    <property type="protein sequence ID" value="JAD82171.1"/>
    <property type="molecule type" value="Transcribed_RNA"/>
</dbReference>
<reference evidence="1" key="1">
    <citation type="submission" date="2014-09" db="EMBL/GenBank/DDBJ databases">
        <authorList>
            <person name="Magalhaes I.L.F."/>
            <person name="Oliveira U."/>
            <person name="Santos F.R."/>
            <person name="Vidigal T.H.D.A."/>
            <person name="Brescovit A.D."/>
            <person name="Santos A.J."/>
        </authorList>
    </citation>
    <scope>NUCLEOTIDE SEQUENCE</scope>
    <source>
        <tissue evidence="1">Shoot tissue taken approximately 20 cm above the soil surface</tissue>
    </source>
</reference>
<dbReference type="AlphaFoldDB" id="A0A0A9D2Z9"/>